<sequence length="453" mass="49247">MAGQPLASGIAANLSDNHLVSAASSFESSSSRLTHRRSRASIASVQYNLLLICIILSSISSLTTTESISFNPKMTTSPSQSAKALDKRRLSWSGSRKINTYEQAELDASSSSTDSSSSDNGSSTKLPQDQLRDKQALLSSLLAGVGSGSLASVVCAPLDLVRTRMQVIGGLNNNSNSHANNPRIVQSLHQIYKSDGLRGCFRGLGVTLATVPAFWGLYFPLYEKLKSHLLQFTQPYGDNGPNHHALIHLTSAISAGAVADILCNPMFVIRTRMQTEALHYFQMPELERKPHSILQTASGLYKEGGVPMFWRGLSASLLGLGHVGIQFPLYERFKAEARKRSVDGEESPLDLLLASGLSKMMAAMITYPHEVVRSRMMDARGDAVQGVWGTLRHIVQTEGYAGLYVGLRVSLVRVVPNCCVTFVSYELIARWVRGMMVADQAEENNGRGRIEAG</sequence>
<dbReference type="InterPro" id="IPR018108">
    <property type="entry name" value="MCP_transmembrane"/>
</dbReference>
<name>A0ABD3NY07_9STRA</name>
<evidence type="ECO:0000256" key="11">
    <source>
        <dbReference type="SAM" id="Phobius"/>
    </source>
</evidence>
<evidence type="ECO:0000256" key="2">
    <source>
        <dbReference type="ARBA" id="ARBA00006375"/>
    </source>
</evidence>
<keyword evidence="13" id="KW-1185">Reference proteome</keyword>
<protein>
    <recommendedName>
        <fullName evidence="14">Mitochondrial carrier protein</fullName>
    </recommendedName>
</protein>
<dbReference type="AlphaFoldDB" id="A0ABD3NY07"/>
<dbReference type="FunFam" id="1.50.40.10:FF:000154">
    <property type="entry name" value="Unplaced genomic scaffold supercont2.19, whole genome shotgun sequence"/>
    <property type="match status" value="1"/>
</dbReference>
<dbReference type="EMBL" id="JALLPJ020000958">
    <property type="protein sequence ID" value="KAL3779040.1"/>
    <property type="molecule type" value="Genomic_DNA"/>
</dbReference>
<keyword evidence="3 9" id="KW-0813">Transport</keyword>
<dbReference type="Pfam" id="PF00153">
    <property type="entry name" value="Mito_carr"/>
    <property type="match status" value="3"/>
</dbReference>
<comment type="subcellular location">
    <subcellularLocation>
        <location evidence="1">Membrane</location>
        <topology evidence="1">Multi-pass membrane protein</topology>
    </subcellularLocation>
</comment>
<dbReference type="SUPFAM" id="SSF103506">
    <property type="entry name" value="Mitochondrial carrier"/>
    <property type="match status" value="1"/>
</dbReference>
<feature type="transmembrane region" description="Helical" evidence="11">
    <location>
        <begin position="136"/>
        <end position="158"/>
    </location>
</feature>
<evidence type="ECO:0000256" key="3">
    <source>
        <dbReference type="ARBA" id="ARBA00022448"/>
    </source>
</evidence>
<dbReference type="PROSITE" id="PS50920">
    <property type="entry name" value="SOLCAR"/>
    <property type="match status" value="3"/>
</dbReference>
<accession>A0ABD3NY07</accession>
<evidence type="ECO:0008006" key="14">
    <source>
        <dbReference type="Google" id="ProtNLM"/>
    </source>
</evidence>
<feature type="repeat" description="Solcar" evidence="8">
    <location>
        <begin position="243"/>
        <end position="336"/>
    </location>
</feature>
<feature type="transmembrane region" description="Helical" evidence="11">
    <location>
        <begin position="200"/>
        <end position="221"/>
    </location>
</feature>
<feature type="repeat" description="Solcar" evidence="8">
    <location>
        <begin position="346"/>
        <end position="431"/>
    </location>
</feature>
<feature type="repeat" description="Solcar" evidence="8">
    <location>
        <begin position="135"/>
        <end position="228"/>
    </location>
</feature>
<evidence type="ECO:0000256" key="6">
    <source>
        <dbReference type="ARBA" id="ARBA00022989"/>
    </source>
</evidence>
<keyword evidence="4 8" id="KW-0812">Transmembrane</keyword>
<dbReference type="InterPro" id="IPR044712">
    <property type="entry name" value="SLC25A32-like"/>
</dbReference>
<gene>
    <name evidence="12" type="ORF">ACHAWO_012930</name>
</gene>
<proteinExistence type="inferred from homology"/>
<evidence type="ECO:0000256" key="5">
    <source>
        <dbReference type="ARBA" id="ARBA00022737"/>
    </source>
</evidence>
<feature type="transmembrane region" description="Helical" evidence="11">
    <location>
        <begin position="45"/>
        <end position="64"/>
    </location>
</feature>
<dbReference type="GO" id="GO:0016020">
    <property type="term" value="C:membrane"/>
    <property type="evidence" value="ECO:0007669"/>
    <property type="project" value="UniProtKB-SubCell"/>
</dbReference>
<evidence type="ECO:0000256" key="7">
    <source>
        <dbReference type="ARBA" id="ARBA00023136"/>
    </source>
</evidence>
<evidence type="ECO:0000256" key="9">
    <source>
        <dbReference type="RuleBase" id="RU000488"/>
    </source>
</evidence>
<keyword evidence="7 8" id="KW-0472">Membrane</keyword>
<evidence type="ECO:0000256" key="4">
    <source>
        <dbReference type="ARBA" id="ARBA00022692"/>
    </source>
</evidence>
<evidence type="ECO:0000313" key="12">
    <source>
        <dbReference type="EMBL" id="KAL3779040.1"/>
    </source>
</evidence>
<dbReference type="Gene3D" id="1.50.40.10">
    <property type="entry name" value="Mitochondrial carrier domain"/>
    <property type="match status" value="2"/>
</dbReference>
<comment type="similarity">
    <text evidence="2 9">Belongs to the mitochondrial carrier (TC 2.A.29) family.</text>
</comment>
<dbReference type="PANTHER" id="PTHR45683">
    <property type="entry name" value="MITOCHONDRIAL NICOTINAMIDE ADENINE DINUCLEOTIDE TRANSPORTER 1-RELATED-RELATED"/>
    <property type="match status" value="1"/>
</dbReference>
<evidence type="ECO:0000256" key="1">
    <source>
        <dbReference type="ARBA" id="ARBA00004141"/>
    </source>
</evidence>
<feature type="compositionally biased region" description="Low complexity" evidence="10">
    <location>
        <begin position="109"/>
        <end position="124"/>
    </location>
</feature>
<feature type="region of interest" description="Disordered" evidence="10">
    <location>
        <begin position="103"/>
        <end position="129"/>
    </location>
</feature>
<reference evidence="12 13" key="1">
    <citation type="submission" date="2024-10" db="EMBL/GenBank/DDBJ databases">
        <title>Updated reference genomes for cyclostephanoid diatoms.</title>
        <authorList>
            <person name="Roberts W.R."/>
            <person name="Alverson A.J."/>
        </authorList>
    </citation>
    <scope>NUCLEOTIDE SEQUENCE [LARGE SCALE GENOMIC DNA]</scope>
    <source>
        <strain evidence="12 13">AJA010-31</strain>
    </source>
</reference>
<keyword evidence="5" id="KW-0677">Repeat</keyword>
<feature type="transmembrane region" description="Helical" evidence="11">
    <location>
        <begin position="245"/>
        <end position="263"/>
    </location>
</feature>
<feature type="compositionally biased region" description="Polar residues" evidence="10">
    <location>
        <begin position="70"/>
        <end position="82"/>
    </location>
</feature>
<evidence type="ECO:0000256" key="8">
    <source>
        <dbReference type="PROSITE-ProRule" id="PRU00282"/>
    </source>
</evidence>
<evidence type="ECO:0000256" key="10">
    <source>
        <dbReference type="SAM" id="MobiDB-lite"/>
    </source>
</evidence>
<feature type="region of interest" description="Disordered" evidence="10">
    <location>
        <begin position="69"/>
        <end position="88"/>
    </location>
</feature>
<evidence type="ECO:0000313" key="13">
    <source>
        <dbReference type="Proteomes" id="UP001530400"/>
    </source>
</evidence>
<organism evidence="12 13">
    <name type="scientific">Cyclotella atomus</name>
    <dbReference type="NCBI Taxonomy" id="382360"/>
    <lineage>
        <taxon>Eukaryota</taxon>
        <taxon>Sar</taxon>
        <taxon>Stramenopiles</taxon>
        <taxon>Ochrophyta</taxon>
        <taxon>Bacillariophyta</taxon>
        <taxon>Coscinodiscophyceae</taxon>
        <taxon>Thalassiosirophycidae</taxon>
        <taxon>Stephanodiscales</taxon>
        <taxon>Stephanodiscaceae</taxon>
        <taxon>Cyclotella</taxon>
    </lineage>
</organism>
<dbReference type="Proteomes" id="UP001530400">
    <property type="component" value="Unassembled WGS sequence"/>
</dbReference>
<comment type="caution">
    <text evidence="12">The sequence shown here is derived from an EMBL/GenBank/DDBJ whole genome shotgun (WGS) entry which is preliminary data.</text>
</comment>
<dbReference type="InterPro" id="IPR023395">
    <property type="entry name" value="MCP_dom_sf"/>
</dbReference>
<keyword evidence="6 11" id="KW-1133">Transmembrane helix</keyword>